<name>Q0FY01_9HYPH</name>
<evidence type="ECO:0000256" key="8">
    <source>
        <dbReference type="HAMAP-Rule" id="MF_00222"/>
    </source>
</evidence>
<feature type="binding site" evidence="8">
    <location>
        <begin position="210"/>
        <end position="215"/>
    </location>
    <ligand>
        <name>NADP(+)</name>
        <dbReference type="ChEBI" id="CHEBI:58349"/>
    </ligand>
</feature>
<dbReference type="CDD" id="cd01065">
    <property type="entry name" value="NAD_bind_Shikimate_DH"/>
    <property type="match status" value="1"/>
</dbReference>
<evidence type="ECO:0000256" key="5">
    <source>
        <dbReference type="ARBA" id="ARBA00023002"/>
    </source>
</evidence>
<comment type="similarity">
    <text evidence="8">Belongs to the shikimate dehydrogenase family.</text>
</comment>
<keyword evidence="6 8" id="KW-0057">Aromatic amino acid biosynthesis</keyword>
<feature type="active site" description="Proton acceptor" evidence="8">
    <location>
        <position position="125"/>
    </location>
</feature>
<dbReference type="SUPFAM" id="SSF53223">
    <property type="entry name" value="Aminoacid dehydrogenase-like, N-terminal domain"/>
    <property type="match status" value="1"/>
</dbReference>
<evidence type="ECO:0000313" key="14">
    <source>
        <dbReference type="Proteomes" id="UP000004310"/>
    </source>
</evidence>
<dbReference type="InterPro" id="IPR022893">
    <property type="entry name" value="Shikimate_DH_fam"/>
</dbReference>
<comment type="caution">
    <text evidence="13">The sequence shown here is derived from an EMBL/GenBank/DDBJ whole genome shotgun (WGS) entry which is preliminary data.</text>
</comment>
<evidence type="ECO:0000256" key="3">
    <source>
        <dbReference type="ARBA" id="ARBA00022605"/>
    </source>
</evidence>
<keyword evidence="5 8" id="KW-0560">Oxidoreductase</keyword>
<organism evidence="13 14">
    <name type="scientific">Fulvimarina pelagi HTCC2506</name>
    <dbReference type="NCBI Taxonomy" id="314231"/>
    <lineage>
        <taxon>Bacteria</taxon>
        <taxon>Pseudomonadati</taxon>
        <taxon>Pseudomonadota</taxon>
        <taxon>Alphaproteobacteria</taxon>
        <taxon>Hyphomicrobiales</taxon>
        <taxon>Aurantimonadaceae</taxon>
        <taxon>Fulvimarina</taxon>
    </lineage>
</organism>
<protein>
    <recommendedName>
        <fullName evidence="2 8">Shikimate dehydrogenase (NADP(+))</fullName>
        <shortName evidence="8">SDH</shortName>
        <ecNumber evidence="2 8">1.1.1.25</ecNumber>
    </recommendedName>
</protein>
<evidence type="ECO:0000256" key="9">
    <source>
        <dbReference type="SAM" id="MobiDB-lite"/>
    </source>
</evidence>
<evidence type="ECO:0000256" key="6">
    <source>
        <dbReference type="ARBA" id="ARBA00023141"/>
    </source>
</evidence>
<dbReference type="InterPro" id="IPR036291">
    <property type="entry name" value="NAD(P)-bd_dom_sf"/>
</dbReference>
<reference evidence="13 14" key="1">
    <citation type="journal article" date="2010" name="J. Bacteriol.">
        <title>Genome sequence of Fulvimarina pelagi HTCC2506T, a Mn(II)-oxidizing alphaproteobacterium possessing an aerobic anoxygenic photosynthetic gene cluster and Xanthorhodopsin.</title>
        <authorList>
            <person name="Kang I."/>
            <person name="Oh H.M."/>
            <person name="Lim S.I."/>
            <person name="Ferriera S."/>
            <person name="Giovannoni S.J."/>
            <person name="Cho J.C."/>
        </authorList>
    </citation>
    <scope>NUCLEOTIDE SEQUENCE [LARGE SCALE GENOMIC DNA]</scope>
    <source>
        <strain evidence="13 14">HTCC2506</strain>
    </source>
</reference>
<dbReference type="GO" id="GO:0004764">
    <property type="term" value="F:shikimate 3-dehydrogenase (NADP+) activity"/>
    <property type="evidence" value="ECO:0007669"/>
    <property type="project" value="UniProtKB-UniRule"/>
</dbReference>
<dbReference type="RefSeq" id="WP_007068661.1">
    <property type="nucleotide sequence ID" value="NZ_DS022272.1"/>
</dbReference>
<evidence type="ECO:0000256" key="2">
    <source>
        <dbReference type="ARBA" id="ARBA00012962"/>
    </source>
</evidence>
<dbReference type="GO" id="GO:0019632">
    <property type="term" value="P:shikimate metabolic process"/>
    <property type="evidence" value="ECO:0007669"/>
    <property type="project" value="InterPro"/>
</dbReference>
<feature type="binding site" evidence="8">
    <location>
        <position position="146"/>
    </location>
    <ligand>
        <name>shikimate</name>
        <dbReference type="ChEBI" id="CHEBI:36208"/>
    </ligand>
</feature>
<evidence type="ECO:0000256" key="1">
    <source>
        <dbReference type="ARBA" id="ARBA00004871"/>
    </source>
</evidence>
<comment type="pathway">
    <text evidence="1 8">Metabolic intermediate biosynthesis; chorismate biosynthesis; chorismate from D-erythrose 4-phosphate and phosphoenolpyruvate: step 4/7.</text>
</comment>
<evidence type="ECO:0000256" key="7">
    <source>
        <dbReference type="ARBA" id="ARBA00049442"/>
    </source>
</evidence>
<feature type="domain" description="Shikimate dehydrogenase substrate binding N-terminal" evidence="11">
    <location>
        <begin position="66"/>
        <end position="148"/>
    </location>
</feature>
<dbReference type="GO" id="GO:0009073">
    <property type="term" value="P:aromatic amino acid family biosynthetic process"/>
    <property type="evidence" value="ECO:0007669"/>
    <property type="project" value="UniProtKB-KW"/>
</dbReference>
<dbReference type="STRING" id="217511.GCA_001463845_01837"/>
<keyword evidence="14" id="KW-1185">Reference proteome</keyword>
<evidence type="ECO:0000259" key="11">
    <source>
        <dbReference type="Pfam" id="PF08501"/>
    </source>
</evidence>
<dbReference type="NCBIfam" id="TIGR00507">
    <property type="entry name" value="aroE"/>
    <property type="match status" value="1"/>
</dbReference>
<dbReference type="NCBIfam" id="NF001312">
    <property type="entry name" value="PRK00258.1-4"/>
    <property type="match status" value="1"/>
</dbReference>
<feature type="domain" description="SDH C-terminal" evidence="12">
    <location>
        <begin position="304"/>
        <end position="326"/>
    </location>
</feature>
<feature type="binding site" evidence="8">
    <location>
        <position position="281"/>
    </location>
    <ligand>
        <name>NADP(+)</name>
        <dbReference type="ChEBI" id="CHEBI:58349"/>
    </ligand>
</feature>
<sequence>MAETKGERPTEIDSVEPDRRKQTIAERDAAWEPKPYVSGETRVRGENSIFDPDFNKPQIQGPSAFITGWPVWHSRSPMIHGHWLKTHGIAGTYGRQGVPPEEFPFFLKKLRDKGFSGGNVTIPHKEAAFRHVDARDAAAEAIGAVNTLWFENERLIGGNTDAYGFAANLDERLNGWDSAEYAVVIGAGGAARAVIHALIKRGITHVFIVNRTVSRAENLVRDFGPKVSAHGEEERDDLLKIADLVVNTAPVPERDPELPAWFPEKLPDLSMMKRDAMVTDIVYSPLMTPILRAAEKEGLKHCDGLGMLLHQAVPGFERWFGKRPEVTGELRKMVLKDLGIEG</sequence>
<evidence type="ECO:0000259" key="12">
    <source>
        <dbReference type="Pfam" id="PF18317"/>
    </source>
</evidence>
<accession>Q0FY01</accession>
<feature type="compositionally biased region" description="Basic and acidic residues" evidence="9">
    <location>
        <begin position="1"/>
        <end position="31"/>
    </location>
</feature>
<feature type="binding site" evidence="8">
    <location>
        <position position="161"/>
    </location>
    <ligand>
        <name>shikimate</name>
        <dbReference type="ChEBI" id="CHEBI:36208"/>
    </ligand>
</feature>
<dbReference type="InterPro" id="IPR011342">
    <property type="entry name" value="Shikimate_DH"/>
</dbReference>
<feature type="binding site" evidence="8">
    <location>
        <position position="121"/>
    </location>
    <ligand>
        <name>shikimate</name>
        <dbReference type="ChEBI" id="CHEBI:36208"/>
    </ligand>
</feature>
<dbReference type="InterPro" id="IPR041121">
    <property type="entry name" value="SDH_C"/>
</dbReference>
<dbReference type="InterPro" id="IPR006151">
    <property type="entry name" value="Shikm_DH/Glu-tRNA_Rdtase"/>
</dbReference>
<dbReference type="InterPro" id="IPR046346">
    <property type="entry name" value="Aminoacid_DH-like_N_sf"/>
</dbReference>
<dbReference type="GO" id="GO:0008652">
    <property type="term" value="P:amino acid biosynthetic process"/>
    <property type="evidence" value="ECO:0007669"/>
    <property type="project" value="UniProtKB-KW"/>
</dbReference>
<evidence type="ECO:0000259" key="10">
    <source>
        <dbReference type="Pfam" id="PF01488"/>
    </source>
</evidence>
<dbReference type="SUPFAM" id="SSF51735">
    <property type="entry name" value="NAD(P)-binding Rossmann-fold domains"/>
    <property type="match status" value="1"/>
</dbReference>
<keyword evidence="4 8" id="KW-0521">NADP</keyword>
<dbReference type="GO" id="GO:0050661">
    <property type="term" value="F:NADP binding"/>
    <property type="evidence" value="ECO:0007669"/>
    <property type="project" value="InterPro"/>
</dbReference>
<dbReference type="Gene3D" id="3.40.50.10860">
    <property type="entry name" value="Leucine Dehydrogenase, chain A, domain 1"/>
    <property type="match status" value="1"/>
</dbReference>
<dbReference type="Pfam" id="PF08501">
    <property type="entry name" value="Shikimate_dh_N"/>
    <property type="match status" value="1"/>
</dbReference>
<dbReference type="InterPro" id="IPR013708">
    <property type="entry name" value="Shikimate_DH-bd_N"/>
</dbReference>
<evidence type="ECO:0000256" key="4">
    <source>
        <dbReference type="ARBA" id="ARBA00022857"/>
    </source>
</evidence>
<comment type="function">
    <text evidence="8">Involved in the biosynthesis of the chorismate, which leads to the biosynthesis of aromatic amino acids. Catalyzes the reversible NADPH linked reduction of 3-dehydroshikimate (DHSA) to yield shikimate (SA).</text>
</comment>
<keyword evidence="3 8" id="KW-0028">Amino-acid biosynthesis</keyword>
<dbReference type="eggNOG" id="COG0169">
    <property type="taxonomic scope" value="Bacteria"/>
</dbReference>
<dbReference type="GO" id="GO:0009423">
    <property type="term" value="P:chorismate biosynthetic process"/>
    <property type="evidence" value="ECO:0007669"/>
    <property type="project" value="UniProtKB-UniRule"/>
</dbReference>
<feature type="binding site" evidence="8">
    <location>
        <begin position="186"/>
        <end position="190"/>
    </location>
    <ligand>
        <name>NADP(+)</name>
        <dbReference type="ChEBI" id="CHEBI:58349"/>
    </ligand>
</feature>
<dbReference type="HOGENOM" id="CLU_044063_2_0_5"/>
<dbReference type="EMBL" id="AATP01000011">
    <property type="protein sequence ID" value="EAU39941.1"/>
    <property type="molecule type" value="Genomic_DNA"/>
</dbReference>
<dbReference type="Gene3D" id="3.40.50.720">
    <property type="entry name" value="NAD(P)-binding Rossmann-like Domain"/>
    <property type="match status" value="1"/>
</dbReference>
<comment type="subunit">
    <text evidence="8">Homodimer.</text>
</comment>
<proteinExistence type="inferred from homology"/>
<gene>
    <name evidence="8 13" type="primary">aroE</name>
    <name evidence="13" type="ORF">FP2506_17734</name>
</gene>
<feature type="binding site" evidence="8">
    <location>
        <position position="304"/>
    </location>
    <ligand>
        <name>NADP(+)</name>
        <dbReference type="ChEBI" id="CHEBI:58349"/>
    </ligand>
</feature>
<feature type="binding site" evidence="8">
    <location>
        <position position="283"/>
    </location>
    <ligand>
        <name>shikimate</name>
        <dbReference type="ChEBI" id="CHEBI:36208"/>
    </ligand>
</feature>
<dbReference type="PANTHER" id="PTHR21089:SF1">
    <property type="entry name" value="BIFUNCTIONAL 3-DEHYDROQUINATE DEHYDRATASE_SHIKIMATE DEHYDROGENASE, CHLOROPLASTIC"/>
    <property type="match status" value="1"/>
</dbReference>
<dbReference type="Proteomes" id="UP000004310">
    <property type="component" value="Unassembled WGS sequence"/>
</dbReference>
<feature type="binding site" evidence="8">
    <location>
        <position position="311"/>
    </location>
    <ligand>
        <name>shikimate</name>
        <dbReference type="ChEBI" id="CHEBI:36208"/>
    </ligand>
</feature>
<feature type="domain" description="Quinate/shikimate 5-dehydrogenase/glutamyl-tRNA reductase" evidence="10">
    <location>
        <begin position="180"/>
        <end position="247"/>
    </location>
</feature>
<comment type="catalytic activity">
    <reaction evidence="7 8">
        <text>shikimate + NADP(+) = 3-dehydroshikimate + NADPH + H(+)</text>
        <dbReference type="Rhea" id="RHEA:17737"/>
        <dbReference type="ChEBI" id="CHEBI:15378"/>
        <dbReference type="ChEBI" id="CHEBI:16630"/>
        <dbReference type="ChEBI" id="CHEBI:36208"/>
        <dbReference type="ChEBI" id="CHEBI:57783"/>
        <dbReference type="ChEBI" id="CHEBI:58349"/>
        <dbReference type="EC" id="1.1.1.25"/>
    </reaction>
</comment>
<feature type="region of interest" description="Disordered" evidence="9">
    <location>
        <begin position="1"/>
        <end position="38"/>
    </location>
</feature>
<dbReference type="AlphaFoldDB" id="Q0FY01"/>
<evidence type="ECO:0000313" key="13">
    <source>
        <dbReference type="EMBL" id="EAU39941.1"/>
    </source>
</evidence>
<dbReference type="Pfam" id="PF18317">
    <property type="entry name" value="SDH_C"/>
    <property type="match status" value="1"/>
</dbReference>
<dbReference type="UniPathway" id="UPA00053">
    <property type="reaction ID" value="UER00087"/>
</dbReference>
<comment type="caution">
    <text evidence="8">Lacks conserved residue(s) required for the propagation of feature annotation.</text>
</comment>
<dbReference type="PANTHER" id="PTHR21089">
    <property type="entry name" value="SHIKIMATE DEHYDROGENASE"/>
    <property type="match status" value="1"/>
</dbReference>
<dbReference type="EC" id="1.1.1.25" evidence="2 8"/>
<dbReference type="GO" id="GO:0005829">
    <property type="term" value="C:cytosol"/>
    <property type="evidence" value="ECO:0007669"/>
    <property type="project" value="TreeGrafter"/>
</dbReference>
<dbReference type="HAMAP" id="MF_00222">
    <property type="entry name" value="Shikimate_DH_AroE"/>
    <property type="match status" value="1"/>
</dbReference>
<dbReference type="Pfam" id="PF01488">
    <property type="entry name" value="Shikimate_DH"/>
    <property type="match status" value="1"/>
</dbReference>
<feature type="binding site" evidence="8">
    <location>
        <begin position="74"/>
        <end position="76"/>
    </location>
    <ligand>
        <name>shikimate</name>
        <dbReference type="ChEBI" id="CHEBI:36208"/>
    </ligand>
</feature>